<dbReference type="SUPFAM" id="SSF51971">
    <property type="entry name" value="Nucleotide-binding domain"/>
    <property type="match status" value="1"/>
</dbReference>
<reference evidence="1" key="1">
    <citation type="journal article" date="2020" name="mSystems">
        <title>Genome- and Community-Level Interaction Insights into Carbon Utilization and Element Cycling Functions of Hydrothermarchaeota in Hydrothermal Sediment.</title>
        <authorList>
            <person name="Zhou Z."/>
            <person name="Liu Y."/>
            <person name="Xu W."/>
            <person name="Pan J."/>
            <person name="Luo Z.H."/>
            <person name="Li M."/>
        </authorList>
    </citation>
    <scope>NUCLEOTIDE SEQUENCE [LARGE SCALE GENOMIC DNA]</scope>
    <source>
        <strain evidence="1">HyVt-577</strain>
    </source>
</reference>
<dbReference type="AlphaFoldDB" id="A0A7V4U251"/>
<sequence length="277" mass="30830">MRANILILGAGDLGTACALRLFRAGFGVVIAEQQRPLDIHFHRTYNAAAYTGSKTIENIPARTFSYALESGMISNEQNPLDYLEFQLNNREIAYLVPADFPYLKRARFDFLIVSDPALQKSVQPALNDQVTIITFTHHTEAMPGHYRIIYEEPHKGRVFYPFLQDTFEMSDKGDREPETHLIRAPLEGVFIAEKSAGDFVHEKEVIGKIGDIPILAPQNGHLSGMLNSGIMIDRGTVFAEVQPPAKETDSRAIPAAYFNLAGGVLEAVLYHLNLGEE</sequence>
<dbReference type="EMBL" id="DRQG01000123">
    <property type="protein sequence ID" value="HGY56681.1"/>
    <property type="molecule type" value="Genomic_DNA"/>
</dbReference>
<proteinExistence type="predicted"/>
<protein>
    <submittedName>
        <fullName evidence="1">Uncharacterized protein</fullName>
    </submittedName>
</protein>
<gene>
    <name evidence="1" type="ORF">ENK44_13315</name>
</gene>
<evidence type="ECO:0000313" key="1">
    <source>
        <dbReference type="EMBL" id="HGY56681.1"/>
    </source>
</evidence>
<accession>A0A7V4U251</accession>
<name>A0A7V4U251_CALAY</name>
<organism evidence="1">
    <name type="scientific">Caldithrix abyssi</name>
    <dbReference type="NCBI Taxonomy" id="187145"/>
    <lineage>
        <taxon>Bacteria</taxon>
        <taxon>Pseudomonadati</taxon>
        <taxon>Calditrichota</taxon>
        <taxon>Calditrichia</taxon>
        <taxon>Calditrichales</taxon>
        <taxon>Calditrichaceae</taxon>
        <taxon>Caldithrix</taxon>
    </lineage>
</organism>
<comment type="caution">
    <text evidence="1">The sequence shown here is derived from an EMBL/GenBank/DDBJ whole genome shotgun (WGS) entry which is preliminary data.</text>
</comment>
<dbReference type="Proteomes" id="UP000885779">
    <property type="component" value="Unassembled WGS sequence"/>
</dbReference>